<evidence type="ECO:0000256" key="1">
    <source>
        <dbReference type="ARBA" id="ARBA00004496"/>
    </source>
</evidence>
<dbReference type="InterPro" id="IPR023582">
    <property type="entry name" value="Impact"/>
</dbReference>
<keyword evidence="3" id="KW-0963">Cytoplasm</keyword>
<dbReference type="SUPFAM" id="SSF54495">
    <property type="entry name" value="UBC-like"/>
    <property type="match status" value="1"/>
</dbReference>
<dbReference type="PROSITE" id="PS50908">
    <property type="entry name" value="RWD"/>
    <property type="match status" value="1"/>
</dbReference>
<dbReference type="Pfam" id="PF05773">
    <property type="entry name" value="RWD"/>
    <property type="match status" value="1"/>
</dbReference>
<sequence>MSENDNIARQSDEVEALSAIYGDEWCIVDASSQIYCICITDIKEAPKWTLNLQVHMPPDYPLQSPPEYQINAAWLRGLERTNLENKLSQIYCENIGEDLIFLWVEAVREFLQDKSDRDMVQNNNSAIGRIVVQSVETEEDEDGFDPSVLGDLSYLTIDHRQQSSQSVSCPEIFHGETLTDRRSTFQAHLAHVTDKTQIQTVMNKLLENKKIANATHNMFAYRILTDSGVVYQGCDDDGETHAGSRMLHLLQIMDADNVIVIVSRWYGGIHLGSDRFKHINNCTRLILETNGFQRDKDEKRGLKSGKKAR</sequence>
<feature type="domain" description="RWD" evidence="7">
    <location>
        <begin position="12"/>
        <end position="114"/>
    </location>
</feature>
<dbReference type="PANTHER" id="PTHR16301:SF25">
    <property type="entry name" value="PROTEIN IMPACT"/>
    <property type="match status" value="1"/>
</dbReference>
<dbReference type="AlphaFoldDB" id="A0A0B6ZR41"/>
<dbReference type="Gene3D" id="3.30.230.30">
    <property type="entry name" value="Impact, N-terminal domain"/>
    <property type="match status" value="1"/>
</dbReference>
<evidence type="ECO:0000256" key="3">
    <source>
        <dbReference type="ARBA" id="ARBA00022490"/>
    </source>
</evidence>
<dbReference type="GO" id="GO:0006446">
    <property type="term" value="P:regulation of translational initiation"/>
    <property type="evidence" value="ECO:0007669"/>
    <property type="project" value="TreeGrafter"/>
</dbReference>
<dbReference type="CDD" id="cd23821">
    <property type="entry name" value="RWD_IMPACT"/>
    <property type="match status" value="1"/>
</dbReference>
<dbReference type="InterPro" id="IPR006575">
    <property type="entry name" value="RWD_dom"/>
</dbReference>
<dbReference type="Gene3D" id="3.10.110.10">
    <property type="entry name" value="Ubiquitin Conjugating Enzyme"/>
    <property type="match status" value="1"/>
</dbReference>
<keyword evidence="6" id="KW-0346">Stress response</keyword>
<evidence type="ECO:0000256" key="5">
    <source>
        <dbReference type="ARBA" id="ARBA00022845"/>
    </source>
</evidence>
<dbReference type="InterPro" id="IPR016135">
    <property type="entry name" value="UBQ-conjugating_enzyme/RWD"/>
</dbReference>
<name>A0A0B6ZR41_9EUPU</name>
<keyword evidence="4" id="KW-0678">Repressor</keyword>
<evidence type="ECO:0000256" key="6">
    <source>
        <dbReference type="ARBA" id="ARBA00023016"/>
    </source>
</evidence>
<evidence type="ECO:0000256" key="4">
    <source>
        <dbReference type="ARBA" id="ARBA00022491"/>
    </source>
</evidence>
<dbReference type="GO" id="GO:0005737">
    <property type="term" value="C:cytoplasm"/>
    <property type="evidence" value="ECO:0007669"/>
    <property type="project" value="UniProtKB-SubCell"/>
</dbReference>
<dbReference type="Pfam" id="PF01205">
    <property type="entry name" value="Impact_N"/>
    <property type="match status" value="1"/>
</dbReference>
<dbReference type="PANTHER" id="PTHR16301">
    <property type="entry name" value="IMPACT-RELATED"/>
    <property type="match status" value="1"/>
</dbReference>
<keyword evidence="5" id="KW-0810">Translation regulation</keyword>
<dbReference type="GO" id="GO:0140469">
    <property type="term" value="P:GCN2-mediated signaling"/>
    <property type="evidence" value="ECO:0007669"/>
    <property type="project" value="TreeGrafter"/>
</dbReference>
<proteinExistence type="inferred from homology"/>
<comment type="similarity">
    <text evidence="2">Belongs to the IMPACT family.</text>
</comment>
<evidence type="ECO:0000256" key="2">
    <source>
        <dbReference type="ARBA" id="ARBA00007665"/>
    </source>
</evidence>
<accession>A0A0B6ZR41</accession>
<reference evidence="8" key="1">
    <citation type="submission" date="2014-12" db="EMBL/GenBank/DDBJ databases">
        <title>Insight into the proteome of Arion vulgaris.</title>
        <authorList>
            <person name="Aradska J."/>
            <person name="Bulat T."/>
            <person name="Smidak R."/>
            <person name="Sarate P."/>
            <person name="Gangsoo J."/>
            <person name="Sialana F."/>
            <person name="Bilban M."/>
            <person name="Lubec G."/>
        </authorList>
    </citation>
    <scope>NUCLEOTIDE SEQUENCE</scope>
    <source>
        <tissue evidence="8">Skin</tissue>
    </source>
</reference>
<evidence type="ECO:0000259" key="7">
    <source>
        <dbReference type="PROSITE" id="PS50908"/>
    </source>
</evidence>
<evidence type="ECO:0000313" key="8">
    <source>
        <dbReference type="EMBL" id="CEK71109.1"/>
    </source>
</evidence>
<comment type="subcellular location">
    <subcellularLocation>
        <location evidence="1">Cytoplasm</location>
    </subcellularLocation>
</comment>
<dbReference type="SUPFAM" id="SSF54211">
    <property type="entry name" value="Ribosomal protein S5 domain 2-like"/>
    <property type="match status" value="1"/>
</dbReference>
<gene>
    <name evidence="8" type="primary">ORF76952</name>
</gene>
<dbReference type="InterPro" id="IPR020568">
    <property type="entry name" value="Ribosomal_Su5_D2-typ_SF"/>
</dbReference>
<dbReference type="SMART" id="SM00591">
    <property type="entry name" value="RWD"/>
    <property type="match status" value="1"/>
</dbReference>
<protein>
    <recommendedName>
        <fullName evidence="7">RWD domain-containing protein</fullName>
    </recommendedName>
</protein>
<dbReference type="EMBL" id="HACG01024244">
    <property type="protein sequence ID" value="CEK71109.1"/>
    <property type="molecule type" value="Transcribed_RNA"/>
</dbReference>
<dbReference type="InterPro" id="IPR036956">
    <property type="entry name" value="Impact_N_sf"/>
</dbReference>
<organism evidence="8">
    <name type="scientific">Arion vulgaris</name>
    <dbReference type="NCBI Taxonomy" id="1028688"/>
    <lineage>
        <taxon>Eukaryota</taxon>
        <taxon>Metazoa</taxon>
        <taxon>Spiralia</taxon>
        <taxon>Lophotrochozoa</taxon>
        <taxon>Mollusca</taxon>
        <taxon>Gastropoda</taxon>
        <taxon>Heterobranchia</taxon>
        <taxon>Euthyneura</taxon>
        <taxon>Panpulmonata</taxon>
        <taxon>Eupulmonata</taxon>
        <taxon>Stylommatophora</taxon>
        <taxon>Helicina</taxon>
        <taxon>Arionoidea</taxon>
        <taxon>Arionidae</taxon>
        <taxon>Arion</taxon>
    </lineage>
</organism>
<dbReference type="InterPro" id="IPR001498">
    <property type="entry name" value="Impact_N"/>
</dbReference>